<dbReference type="GO" id="GO:0016757">
    <property type="term" value="F:glycosyltransferase activity"/>
    <property type="evidence" value="ECO:0007669"/>
    <property type="project" value="UniProtKB-KW"/>
</dbReference>
<evidence type="ECO:0000313" key="8">
    <source>
        <dbReference type="Proteomes" id="UP000685013"/>
    </source>
</evidence>
<keyword evidence="5" id="KW-0325">Glycoprotein</keyword>
<keyword evidence="8" id="KW-1185">Reference proteome</keyword>
<dbReference type="PANTHER" id="PTHR31042:SF20">
    <property type="entry name" value="CORE-2_I-BRANCHING BETA-1,6-N-ACETYLGLUCOSAMINYLTRANSFERASE FAMILY PROTEIN"/>
    <property type="match status" value="1"/>
</dbReference>
<dbReference type="AlphaFoldDB" id="A0AAV6MQV1"/>
<evidence type="ECO:0000313" key="7">
    <source>
        <dbReference type="EMBL" id="KAG6584351.1"/>
    </source>
</evidence>
<comment type="subcellular location">
    <subcellularLocation>
        <location evidence="1">Membrane</location>
        <topology evidence="1">Single-pass type II membrane protein</topology>
    </subcellularLocation>
</comment>
<sequence>MANDQLKYSPLPSKLHPNSPSHFSQIFRFLFLLIGFSIGMAIGLNLNSFSSFNIFSFPASPSTLLFLQPQQPPSSPPPSQPPSPLLPPVPLPSPEFFDPNVEPPLMHRMTDDEVFWRASMVPLIKEFPYERVPKVAFMFLIKGPLPLAPLWEMFFKGHERLFSIYVHTHPSYNVSSSLPPGSVFHGRRIPSQPVQWGRPSMIDAERRLLANALLDFSNERFILLSETCIPLYNFTTVYNYLLNSEHTFVSSYDDPRKIGRGRYNPQMFPTVSIADWRKGSQWFEVDRTVAGEIISDKTYYPVFRNHCGPPCYMDEHYIPTLVNIVLPDRNSNRTVTWVDWSKNGPHPGRFGRREISVELLSKDDDFPCCLGFRHLRPKIFHGLGPYLRQDRRLPGLFGLPPQKAQNISWARPISSSRRTTYRAFGLPPLEAQLLSWAPPISSSRPTTSPAIWAAATQDPTSLMGSAHIFVKAYHLLSCLGCRHYRPSFSHVLGPYLRLGLRLTGFLGCANTGPTSLMGLAHIFVTANVFAGILGCRHLRPKIFHGLGPYLRPDRRLTGMFRLPSFQAQLLSWARPYLRQGLRLTGLFGLPPLKAQYISWARPISSSRPTTSWAATTLGPTSLMGSAHIFDKAYGFPGCLGCRHYRPNFSPGLGPYLRQSRRLPGLFGLPPLEAQNLLWAWPICSSRPTTSRTVWTAAISGPTSLWARPISSSRPTTSWALGLPPLEAQLSHGFGPYLCKAYDLPVCLGCRHLRHNLSHGLGPYLRQGLRLTELFGLPPPQGRDEAHNQ</sequence>
<keyword evidence="3" id="KW-0808">Transferase</keyword>
<dbReference type="Proteomes" id="UP000685013">
    <property type="component" value="Chromosome 13"/>
</dbReference>
<dbReference type="Pfam" id="PF02485">
    <property type="entry name" value="Branch"/>
    <property type="match status" value="1"/>
</dbReference>
<evidence type="ECO:0000256" key="3">
    <source>
        <dbReference type="ARBA" id="ARBA00022679"/>
    </source>
</evidence>
<feature type="non-terminal residue" evidence="7">
    <location>
        <position position="1"/>
    </location>
</feature>
<name>A0AAV6MQV1_9ROSI</name>
<organism evidence="7 8">
    <name type="scientific">Cucurbita argyrosperma subsp. sororia</name>
    <dbReference type="NCBI Taxonomy" id="37648"/>
    <lineage>
        <taxon>Eukaryota</taxon>
        <taxon>Viridiplantae</taxon>
        <taxon>Streptophyta</taxon>
        <taxon>Embryophyta</taxon>
        <taxon>Tracheophyta</taxon>
        <taxon>Spermatophyta</taxon>
        <taxon>Magnoliopsida</taxon>
        <taxon>eudicotyledons</taxon>
        <taxon>Gunneridae</taxon>
        <taxon>Pentapetalae</taxon>
        <taxon>rosids</taxon>
        <taxon>fabids</taxon>
        <taxon>Cucurbitales</taxon>
        <taxon>Cucurbitaceae</taxon>
        <taxon>Cucurbiteae</taxon>
        <taxon>Cucurbita</taxon>
    </lineage>
</organism>
<dbReference type="InterPro" id="IPR044174">
    <property type="entry name" value="BC10-like"/>
</dbReference>
<dbReference type="EMBL" id="JAGKQH010000013">
    <property type="protein sequence ID" value="KAG6584351.1"/>
    <property type="molecule type" value="Genomic_DNA"/>
</dbReference>
<protein>
    <submittedName>
        <fullName evidence="7">Glycosyltransferase BC10</fullName>
    </submittedName>
</protein>
<dbReference type="PANTHER" id="PTHR31042">
    <property type="entry name" value="CORE-2/I-BRANCHING BETA-1,6-N-ACETYLGLUCOSAMINYLTRANSFERASE FAMILY PROTEIN-RELATED"/>
    <property type="match status" value="1"/>
</dbReference>
<evidence type="ECO:0000256" key="5">
    <source>
        <dbReference type="ARBA" id="ARBA00023180"/>
    </source>
</evidence>
<keyword evidence="4 6" id="KW-0472">Membrane</keyword>
<evidence type="ECO:0000256" key="1">
    <source>
        <dbReference type="ARBA" id="ARBA00004606"/>
    </source>
</evidence>
<keyword evidence="6" id="KW-0812">Transmembrane</keyword>
<accession>A0AAV6MQV1</accession>
<gene>
    <name evidence="7" type="primary">BC10</name>
    <name evidence="7" type="ORF">SDJN03_20283</name>
</gene>
<proteinExistence type="predicted"/>
<keyword evidence="6" id="KW-1133">Transmembrane helix</keyword>
<evidence type="ECO:0000256" key="4">
    <source>
        <dbReference type="ARBA" id="ARBA00023136"/>
    </source>
</evidence>
<dbReference type="GO" id="GO:0016020">
    <property type="term" value="C:membrane"/>
    <property type="evidence" value="ECO:0007669"/>
    <property type="project" value="UniProtKB-SubCell"/>
</dbReference>
<evidence type="ECO:0000256" key="6">
    <source>
        <dbReference type="SAM" id="Phobius"/>
    </source>
</evidence>
<dbReference type="InterPro" id="IPR003406">
    <property type="entry name" value="Glyco_trans_14"/>
</dbReference>
<comment type="caution">
    <text evidence="7">The sequence shown here is derived from an EMBL/GenBank/DDBJ whole genome shotgun (WGS) entry which is preliminary data.</text>
</comment>
<evidence type="ECO:0000256" key="2">
    <source>
        <dbReference type="ARBA" id="ARBA00022676"/>
    </source>
</evidence>
<reference evidence="7 8" key="1">
    <citation type="journal article" date="2021" name="Hortic Res">
        <title>The domestication of Cucurbita argyrosperma as revealed by the genome of its wild relative.</title>
        <authorList>
            <person name="Barrera-Redondo J."/>
            <person name="Sanchez-de la Vega G."/>
            <person name="Aguirre-Liguori J.A."/>
            <person name="Castellanos-Morales G."/>
            <person name="Gutierrez-Guerrero Y.T."/>
            <person name="Aguirre-Dugua X."/>
            <person name="Aguirre-Planter E."/>
            <person name="Tenaillon M.I."/>
            <person name="Lira-Saade R."/>
            <person name="Eguiarte L.E."/>
        </authorList>
    </citation>
    <scope>NUCLEOTIDE SEQUENCE [LARGE SCALE GENOMIC DNA]</scope>
    <source>
        <strain evidence="7">JBR-2021</strain>
    </source>
</reference>
<feature type="transmembrane region" description="Helical" evidence="6">
    <location>
        <begin position="26"/>
        <end position="46"/>
    </location>
</feature>
<keyword evidence="2" id="KW-0328">Glycosyltransferase</keyword>